<dbReference type="CDD" id="cd05797">
    <property type="entry name" value="Ribosomal_L10"/>
    <property type="match status" value="1"/>
</dbReference>
<organism evidence="6 7">
    <name type="scientific">Candidatus Nanosynbacter lyticus</name>
    <dbReference type="NCBI Taxonomy" id="2093824"/>
    <lineage>
        <taxon>Bacteria</taxon>
        <taxon>Candidatus Saccharimonadota</taxon>
        <taxon>Candidatus Saccharimonadia</taxon>
        <taxon>Candidatus Nanosynbacterales</taxon>
        <taxon>Candidatus Nanosynbacteraceae</taxon>
        <taxon>Candidatus Nanosynbacter</taxon>
    </lineage>
</organism>
<evidence type="ECO:0000256" key="3">
    <source>
        <dbReference type="ARBA" id="ARBA00023274"/>
    </source>
</evidence>
<comment type="function">
    <text evidence="5">Forms part of the ribosomal stalk, playing a central role in the interaction of the ribosome with GTP-bound translation factors.</text>
</comment>
<evidence type="ECO:0000256" key="2">
    <source>
        <dbReference type="ARBA" id="ARBA00022980"/>
    </source>
</evidence>
<dbReference type="EMBL" id="CP007496">
    <property type="protein sequence ID" value="AJA06429.1"/>
    <property type="molecule type" value="Genomic_DNA"/>
</dbReference>
<keyword evidence="5" id="KW-0694">RNA-binding</keyword>
<dbReference type="GO" id="GO:0006412">
    <property type="term" value="P:translation"/>
    <property type="evidence" value="ECO:0007669"/>
    <property type="project" value="UniProtKB-UniRule"/>
</dbReference>
<evidence type="ECO:0000313" key="6">
    <source>
        <dbReference type="EMBL" id="AJA06429.1"/>
    </source>
</evidence>
<dbReference type="Pfam" id="PF00466">
    <property type="entry name" value="Ribosomal_L10"/>
    <property type="match status" value="1"/>
</dbReference>
<accession>A0A6S4GPN6</accession>
<proteinExistence type="inferred from homology"/>
<keyword evidence="2 5" id="KW-0689">Ribosomal protein</keyword>
<keyword evidence="5" id="KW-0699">rRNA-binding</keyword>
<dbReference type="KEGG" id="sox:TM7x_01620"/>
<dbReference type="Gene3D" id="3.30.70.1730">
    <property type="match status" value="1"/>
</dbReference>
<evidence type="ECO:0000256" key="1">
    <source>
        <dbReference type="ARBA" id="ARBA00008889"/>
    </source>
</evidence>
<dbReference type="GO" id="GO:0005840">
    <property type="term" value="C:ribosome"/>
    <property type="evidence" value="ECO:0007669"/>
    <property type="project" value="UniProtKB-KW"/>
</dbReference>
<sequence>MAISRDKKQTLVAELTGLLKDAKGTAFARYQTLTVADLQELRKAAREAGVTIKVVKNRLVRVALQEIDTYKETDTSLLVGQLVYAVSTEDEVMPAKVLDTFAKTHPALQLAGGFSGEGLAISEADVKALAGLPSKDQLVAQVVSQLLSPVHDTVNALGGNLYGLLDGIEAKATA</sequence>
<evidence type="ECO:0000256" key="5">
    <source>
        <dbReference type="HAMAP-Rule" id="MF_00362"/>
    </source>
</evidence>
<dbReference type="RefSeq" id="WP_039327292.1">
    <property type="nucleotide sequence ID" value="NZ_CP007496.1"/>
</dbReference>
<dbReference type="GO" id="GO:0070180">
    <property type="term" value="F:large ribosomal subunit rRNA binding"/>
    <property type="evidence" value="ECO:0007669"/>
    <property type="project" value="UniProtKB-UniRule"/>
</dbReference>
<gene>
    <name evidence="5" type="primary">rplJ</name>
    <name evidence="6" type="ORF">TM7x_01620</name>
</gene>
<dbReference type="Proteomes" id="UP000030902">
    <property type="component" value="Chromosome"/>
</dbReference>
<evidence type="ECO:0000313" key="7">
    <source>
        <dbReference type="Proteomes" id="UP000030902"/>
    </source>
</evidence>
<dbReference type="InterPro" id="IPR001790">
    <property type="entry name" value="Ribosomal_uL10"/>
</dbReference>
<dbReference type="NCBIfam" id="NF000955">
    <property type="entry name" value="PRK00099.1-1"/>
    <property type="match status" value="1"/>
</dbReference>
<dbReference type="InterPro" id="IPR047865">
    <property type="entry name" value="Ribosomal_uL10_bac_type"/>
</dbReference>
<dbReference type="InterPro" id="IPR022973">
    <property type="entry name" value="Ribosomal_uL10_bac"/>
</dbReference>
<keyword evidence="7" id="KW-1185">Reference proteome</keyword>
<dbReference type="SUPFAM" id="SSF160369">
    <property type="entry name" value="Ribosomal protein L10-like"/>
    <property type="match status" value="1"/>
</dbReference>
<dbReference type="PANTHER" id="PTHR11560">
    <property type="entry name" value="39S RIBOSOMAL PROTEIN L10, MITOCHONDRIAL"/>
    <property type="match status" value="1"/>
</dbReference>
<comment type="similarity">
    <text evidence="1 5">Belongs to the universal ribosomal protein uL10 family.</text>
</comment>
<evidence type="ECO:0000256" key="4">
    <source>
        <dbReference type="ARBA" id="ARBA00035202"/>
    </source>
</evidence>
<dbReference type="GO" id="GO:1990904">
    <property type="term" value="C:ribonucleoprotein complex"/>
    <property type="evidence" value="ECO:0007669"/>
    <property type="project" value="UniProtKB-KW"/>
</dbReference>
<dbReference type="Gene3D" id="6.10.250.290">
    <property type="match status" value="1"/>
</dbReference>
<comment type="subunit">
    <text evidence="5">Part of the ribosomal stalk of the 50S ribosomal subunit. The N-terminus interacts with L11 and the large rRNA to form the base of the stalk. The C-terminus forms an elongated spine to which L12 dimers bind in a sequential fashion forming a multimeric L10(L12)X complex.</text>
</comment>
<name>A0A6S4GPN6_9BACT</name>
<keyword evidence="3 5" id="KW-0687">Ribonucleoprotein</keyword>
<protein>
    <recommendedName>
        <fullName evidence="4 5">Large ribosomal subunit protein uL10</fullName>
    </recommendedName>
</protein>
<dbReference type="InterPro" id="IPR043141">
    <property type="entry name" value="Ribosomal_uL10-like_sf"/>
</dbReference>
<dbReference type="AlphaFoldDB" id="A0A6S4GPN6"/>
<dbReference type="HAMAP" id="MF_00362">
    <property type="entry name" value="Ribosomal_uL10"/>
    <property type="match status" value="1"/>
</dbReference>
<reference evidence="6 7" key="1">
    <citation type="journal article" date="2015" name="Proc. Natl. Acad. Sci. U.S.A.">
        <title>Cultivation of a human-associated TM7 phylotype reveals a reduced genome and epibiotic parasitic lifestyle.</title>
        <authorList>
            <person name="He X."/>
            <person name="McLean J.S."/>
            <person name="Edlund A."/>
            <person name="Yooseph S."/>
            <person name="Hall A.P."/>
            <person name="Liu S.Y."/>
            <person name="Dorrestein P.C."/>
            <person name="Esquenazi E."/>
            <person name="Hunter R.C."/>
            <person name="Cheng G."/>
            <person name="Nelson K.E."/>
            <person name="Lux R."/>
            <person name="Shi W."/>
        </authorList>
    </citation>
    <scope>NUCLEOTIDE SEQUENCE [LARGE SCALE GENOMIC DNA]</scope>
    <source>
        <strain evidence="6 7">TM7x</strain>
    </source>
</reference>